<keyword evidence="7" id="KW-0560">Oxidoreductase</keyword>
<dbReference type="PANTHER" id="PTHR11972">
    <property type="entry name" value="NADPH OXIDASE"/>
    <property type="match status" value="1"/>
</dbReference>
<evidence type="ECO:0000256" key="12">
    <source>
        <dbReference type="SAM" id="Phobius"/>
    </source>
</evidence>
<feature type="domain" description="FAD-binding FR-type" evidence="13">
    <location>
        <begin position="575"/>
        <end position="714"/>
    </location>
</feature>
<keyword evidence="15" id="KW-1185">Reference proteome</keyword>
<dbReference type="InterPro" id="IPR050369">
    <property type="entry name" value="RBOH/FRE"/>
</dbReference>
<dbReference type="Gene3D" id="3.40.50.80">
    <property type="entry name" value="Nucleotide-binding domain of ferredoxin-NADP reductase (FNR) module"/>
    <property type="match status" value="1"/>
</dbReference>
<sequence length="892" mass="103515">MSTFNIPDYPSPTYKPYNQNSKNDDHVLTTYENSTKIDNNSDNLIYSEEINVRRPTKNHEQVTRVNSQKQLVRGDSIRKLKQLDKLESTNVYGSKRYDNEDIVSMYSEDFALHKTVAARKLETVTRVNSQRKLVRGDSDRKLRQLDKPGPAKNYDSEEIILHRNASTKKMDPVARVNSQRKLVRGDSTRKLQHLDKFDSESDYNSNVVERQPTISYSDNVLNSEEITLHRSASARKLEALERVNSQRKLERSYSTRKLQQFDKFGPENDYESSLIERQPFTTDPYDILNSEEIVLNRNASIRKLESVTRTNSQRKLASIDSIKLPGQNRPFSVYNSNVDDVPERQFTIYEQFQSWLINDGAKQIFFGVWIFLHVLIFFMAFLNYQFNDDLVKARETYGVTFVIARAAALVLHVDAAMILFPVCRNFITLFRATPLNRIIPFDNHLEFHQVIGWSILFFTILHVVSHWINFYELSKATNGGIKMWFQLNFATGPGATGYVMLICLLIMVATSIESKRRNHFNRFWYLHHLFIPFFGVWSFHGAFCMIKPDRPPYCNDIAVFWKYWITSGVIYIGERILREIRARKKTFISKVIMHPSRVVEVQIKKESIVTKAGQYIYLCCPEVSSWEWHPFTLTSAPEEDYISVHIRVVGDFTEAFAKKLGCDFEEEEEKLLKKNRDCIKSQCEGIDISSNNPALQNILPKIMIDGPFGSASEDVFKFEIAILVGAGIGVTPFASVLKSIWYKVNYPTKSTMLRKAYFIWICRDCNSLEWFHSLLLAIEEQDIEQFIEIRTYLTGRLRDSEVRNIYTNVDEMKDTVTGLRSPTHYGRPVWDKIFSEMRDQHPATDIGVFFCGPKPIGKQLQEKCNVWSEGFEDGTRFFYGKGESLKSFILLL</sequence>
<dbReference type="FunFam" id="3.40.50.80:FF:000004">
    <property type="entry name" value="NADPH oxidase isoform 2"/>
    <property type="match status" value="1"/>
</dbReference>
<dbReference type="InterPro" id="IPR000778">
    <property type="entry name" value="Cyt_b245_heavy_chain"/>
</dbReference>
<keyword evidence="5" id="KW-0249">Electron transport</keyword>
<dbReference type="PANTHER" id="PTHR11972:SF153">
    <property type="entry name" value="SUPEROXIDE-GENERATING NADPH OXIDASE HEAVY CHAIN SUBUNIT A"/>
    <property type="match status" value="1"/>
</dbReference>
<evidence type="ECO:0000259" key="13">
    <source>
        <dbReference type="PROSITE" id="PS51384"/>
    </source>
</evidence>
<keyword evidence="2" id="KW-0349">Heme</keyword>
<dbReference type="SFLD" id="SFLDG01169">
    <property type="entry name" value="NADPH_oxidase_subgroup_(NOX)"/>
    <property type="match status" value="1"/>
</dbReference>
<evidence type="ECO:0000256" key="8">
    <source>
        <dbReference type="ARBA" id="ARBA00023004"/>
    </source>
</evidence>
<comment type="subcellular location">
    <subcellularLocation>
        <location evidence="1">Membrane</location>
        <topology evidence="1">Multi-pass membrane protein</topology>
    </subcellularLocation>
</comment>
<dbReference type="GO" id="GO:0016175">
    <property type="term" value="F:superoxide-generating NAD(P)H oxidase activity"/>
    <property type="evidence" value="ECO:0007669"/>
    <property type="project" value="TreeGrafter"/>
</dbReference>
<proteinExistence type="predicted"/>
<comment type="caution">
    <text evidence="14">The sequence shown here is derived from an EMBL/GenBank/DDBJ whole genome shotgun (WGS) entry which is preliminary data.</text>
</comment>
<evidence type="ECO:0000256" key="5">
    <source>
        <dbReference type="ARBA" id="ARBA00022982"/>
    </source>
</evidence>
<protein>
    <submittedName>
        <fullName evidence="14">NADPH oxidase</fullName>
    </submittedName>
</protein>
<dbReference type="SUPFAM" id="SSF52343">
    <property type="entry name" value="Ferredoxin reductase-like, C-terminal NADP-linked domain"/>
    <property type="match status" value="1"/>
</dbReference>
<evidence type="ECO:0000256" key="10">
    <source>
        <dbReference type="ARBA" id="ARBA00023136"/>
    </source>
</evidence>
<dbReference type="SFLD" id="SFLDG01168">
    <property type="entry name" value="Ferric_reductase_subgroup_(FRE"/>
    <property type="match status" value="1"/>
</dbReference>
<dbReference type="Pfam" id="PF08022">
    <property type="entry name" value="FAD_binding_8"/>
    <property type="match status" value="1"/>
</dbReference>
<evidence type="ECO:0000256" key="9">
    <source>
        <dbReference type="ARBA" id="ARBA00023065"/>
    </source>
</evidence>
<accession>A0A8H4A2A3</accession>
<dbReference type="EMBL" id="WTPW01002403">
    <property type="protein sequence ID" value="KAF0383125.1"/>
    <property type="molecule type" value="Genomic_DNA"/>
</dbReference>
<name>A0A8H4A2A3_GIGMA</name>
<dbReference type="InterPro" id="IPR013112">
    <property type="entry name" value="FAD-bd_8"/>
</dbReference>
<organism evidence="14 15">
    <name type="scientific">Gigaspora margarita</name>
    <dbReference type="NCBI Taxonomy" id="4874"/>
    <lineage>
        <taxon>Eukaryota</taxon>
        <taxon>Fungi</taxon>
        <taxon>Fungi incertae sedis</taxon>
        <taxon>Mucoromycota</taxon>
        <taxon>Glomeromycotina</taxon>
        <taxon>Glomeromycetes</taxon>
        <taxon>Diversisporales</taxon>
        <taxon>Gigasporaceae</taxon>
        <taxon>Gigaspora</taxon>
    </lineage>
</organism>
<keyword evidence="9" id="KW-0406">Ion transport</keyword>
<evidence type="ECO:0000256" key="2">
    <source>
        <dbReference type="ARBA" id="ARBA00022617"/>
    </source>
</evidence>
<feature type="transmembrane region" description="Helical" evidence="12">
    <location>
        <begin position="490"/>
        <end position="512"/>
    </location>
</feature>
<keyword evidence="4" id="KW-0479">Metal-binding</keyword>
<dbReference type="PRINTS" id="PR00466">
    <property type="entry name" value="GP91PHOX"/>
</dbReference>
<gene>
    <name evidence="14" type="ORF">F8M41_011794</name>
</gene>
<evidence type="ECO:0000256" key="1">
    <source>
        <dbReference type="ARBA" id="ARBA00004141"/>
    </source>
</evidence>
<dbReference type="SUPFAM" id="SSF63380">
    <property type="entry name" value="Riboflavin synthase domain-like"/>
    <property type="match status" value="1"/>
</dbReference>
<evidence type="ECO:0000256" key="4">
    <source>
        <dbReference type="ARBA" id="ARBA00022723"/>
    </source>
</evidence>
<dbReference type="PROSITE" id="PS51384">
    <property type="entry name" value="FAD_FR"/>
    <property type="match status" value="1"/>
</dbReference>
<dbReference type="InterPro" id="IPR017938">
    <property type="entry name" value="Riboflavin_synthase-like_b-brl"/>
</dbReference>
<dbReference type="InterPro" id="IPR039261">
    <property type="entry name" value="FNR_nucleotide-bd"/>
</dbReference>
<keyword evidence="3 12" id="KW-0812">Transmembrane</keyword>
<dbReference type="InterPro" id="IPR013130">
    <property type="entry name" value="Fe3_Rdtase_TM_dom"/>
</dbReference>
<dbReference type="OrthoDB" id="167398at2759"/>
<keyword evidence="9" id="KW-0813">Transport</keyword>
<feature type="transmembrane region" description="Helical" evidence="12">
    <location>
        <begin position="364"/>
        <end position="386"/>
    </location>
</feature>
<evidence type="ECO:0000313" key="15">
    <source>
        <dbReference type="Proteomes" id="UP000439903"/>
    </source>
</evidence>
<dbReference type="InterPro" id="IPR017927">
    <property type="entry name" value="FAD-bd_FR_type"/>
</dbReference>
<keyword evidence="8" id="KW-0408">Iron</keyword>
<dbReference type="SFLD" id="SFLDS00052">
    <property type="entry name" value="Ferric_Reductase_Domain"/>
    <property type="match status" value="1"/>
</dbReference>
<evidence type="ECO:0000256" key="6">
    <source>
        <dbReference type="ARBA" id="ARBA00022989"/>
    </source>
</evidence>
<feature type="transmembrane region" description="Helical" evidence="12">
    <location>
        <begin position="524"/>
        <end position="543"/>
    </location>
</feature>
<keyword evidence="6 12" id="KW-1133">Transmembrane helix</keyword>
<reference evidence="14 15" key="1">
    <citation type="journal article" date="2019" name="Environ. Microbiol.">
        <title>At the nexus of three kingdoms: the genome of the mycorrhizal fungus Gigaspora margarita provides insights into plant, endobacterial and fungal interactions.</title>
        <authorList>
            <person name="Venice F."/>
            <person name="Ghignone S."/>
            <person name="Salvioli di Fossalunga A."/>
            <person name="Amselem J."/>
            <person name="Novero M."/>
            <person name="Xianan X."/>
            <person name="Sedzielewska Toro K."/>
            <person name="Morin E."/>
            <person name="Lipzen A."/>
            <person name="Grigoriev I.V."/>
            <person name="Henrissat B."/>
            <person name="Martin F.M."/>
            <person name="Bonfante P."/>
        </authorList>
    </citation>
    <scope>NUCLEOTIDE SEQUENCE [LARGE SCALE GENOMIC DNA]</scope>
    <source>
        <strain evidence="14 15">BEG34</strain>
    </source>
</reference>
<keyword evidence="10 12" id="KW-0472">Membrane</keyword>
<dbReference type="Gene3D" id="2.40.30.10">
    <property type="entry name" value="Translation factors"/>
    <property type="match status" value="1"/>
</dbReference>
<dbReference type="Pfam" id="PF08030">
    <property type="entry name" value="NAD_binding_6"/>
    <property type="match status" value="1"/>
</dbReference>
<dbReference type="AlphaFoldDB" id="A0A8H4A2A3"/>
<dbReference type="InterPro" id="IPR013121">
    <property type="entry name" value="Fe_red_NAD-bd_6"/>
</dbReference>
<evidence type="ECO:0000256" key="3">
    <source>
        <dbReference type="ARBA" id="ARBA00022692"/>
    </source>
</evidence>
<evidence type="ECO:0000256" key="11">
    <source>
        <dbReference type="SAM" id="MobiDB-lite"/>
    </source>
</evidence>
<dbReference type="GO" id="GO:0006952">
    <property type="term" value="P:defense response"/>
    <property type="evidence" value="ECO:0007669"/>
    <property type="project" value="TreeGrafter"/>
</dbReference>
<evidence type="ECO:0000313" key="14">
    <source>
        <dbReference type="EMBL" id="KAF0383125.1"/>
    </source>
</evidence>
<dbReference type="GO" id="GO:0006811">
    <property type="term" value="P:monoatomic ion transport"/>
    <property type="evidence" value="ECO:0007669"/>
    <property type="project" value="UniProtKB-KW"/>
</dbReference>
<feature type="transmembrane region" description="Helical" evidence="12">
    <location>
        <begin position="406"/>
        <end position="430"/>
    </location>
</feature>
<dbReference type="GO" id="GO:0042554">
    <property type="term" value="P:superoxide anion generation"/>
    <property type="evidence" value="ECO:0007669"/>
    <property type="project" value="TreeGrafter"/>
</dbReference>
<dbReference type="Proteomes" id="UP000439903">
    <property type="component" value="Unassembled WGS sequence"/>
</dbReference>
<dbReference type="GO" id="GO:0043020">
    <property type="term" value="C:NADPH oxidase complex"/>
    <property type="evidence" value="ECO:0007669"/>
    <property type="project" value="TreeGrafter"/>
</dbReference>
<feature type="region of interest" description="Disordered" evidence="11">
    <location>
        <begin position="1"/>
        <end position="23"/>
    </location>
</feature>
<dbReference type="CDD" id="cd06186">
    <property type="entry name" value="NOX_Duox_like_FAD_NADP"/>
    <property type="match status" value="1"/>
</dbReference>
<dbReference type="GO" id="GO:0046872">
    <property type="term" value="F:metal ion binding"/>
    <property type="evidence" value="ECO:0007669"/>
    <property type="project" value="UniProtKB-KW"/>
</dbReference>
<dbReference type="Pfam" id="PF01794">
    <property type="entry name" value="Ferric_reduct"/>
    <property type="match status" value="1"/>
</dbReference>
<feature type="transmembrane region" description="Helical" evidence="12">
    <location>
        <begin position="450"/>
        <end position="470"/>
    </location>
</feature>
<evidence type="ECO:0000256" key="7">
    <source>
        <dbReference type="ARBA" id="ARBA00023002"/>
    </source>
</evidence>